<evidence type="ECO:0000256" key="4">
    <source>
        <dbReference type="ARBA" id="ARBA00022842"/>
    </source>
</evidence>
<dbReference type="InterPro" id="IPR013785">
    <property type="entry name" value="Aldolase_TIM"/>
</dbReference>
<feature type="binding site" evidence="8">
    <location>
        <begin position="34"/>
        <end position="36"/>
    </location>
    <ligand>
        <name>substrate</name>
    </ligand>
</feature>
<dbReference type="InterPro" id="IPR007197">
    <property type="entry name" value="rSAM"/>
</dbReference>
<keyword evidence="4 8" id="KW-0460">Magnesium</keyword>
<evidence type="ECO:0000256" key="9">
    <source>
        <dbReference type="SAM" id="MobiDB-lite"/>
    </source>
</evidence>
<organism evidence="11">
    <name type="scientific">Coralloluteibacterium stylophorae</name>
    <dbReference type="NCBI Taxonomy" id="1776034"/>
    <lineage>
        <taxon>Bacteria</taxon>
        <taxon>Pseudomonadati</taxon>
        <taxon>Pseudomonadota</taxon>
        <taxon>Gammaproteobacteria</taxon>
        <taxon>Lysobacterales</taxon>
        <taxon>Lysobacteraceae</taxon>
        <taxon>Coralloluteibacterium</taxon>
    </lineage>
</organism>
<dbReference type="GO" id="GO:0000287">
    <property type="term" value="F:magnesium ion binding"/>
    <property type="evidence" value="ECO:0007669"/>
    <property type="project" value="UniProtKB-UniRule"/>
</dbReference>
<dbReference type="EC" id="4.3.99.3" evidence="8"/>
<proteinExistence type="inferred from homology"/>
<feature type="binding site" evidence="8">
    <location>
        <position position="94"/>
    </location>
    <ligand>
        <name>S-adenosyl-L-methionine</name>
        <dbReference type="ChEBI" id="CHEBI:59789"/>
    </ligand>
</feature>
<evidence type="ECO:0000313" key="11">
    <source>
        <dbReference type="EMBL" id="MBR0562350.1"/>
    </source>
</evidence>
<evidence type="ECO:0000313" key="12">
    <source>
        <dbReference type="EMBL" id="MBS7456769.1"/>
    </source>
</evidence>
<keyword evidence="13" id="KW-1185">Reference proteome</keyword>
<feature type="binding site" evidence="8">
    <location>
        <position position="62"/>
    </location>
    <ligand>
        <name>Mg(2+)</name>
        <dbReference type="ChEBI" id="CHEBI:18420"/>
    </ligand>
</feature>
<evidence type="ECO:0000256" key="6">
    <source>
        <dbReference type="ARBA" id="ARBA00023014"/>
    </source>
</evidence>
<sequence length="234" mass="25944">MNTITAPATASSAGRSAAPAPEERLKITEIFLSLQGEALDSGRPTVFVRLTGCPLRCQYCDTAYAFHGGQWWSIDAVLAEVARHGVRHVCVTGGEPLAQKRCLALLRCLCDAGHRVSLETSGALDIGAVDPRVSRVVDLKTPHSGEMDRNRLENLRLLAPHDQVKFVLCSREDYEWARAMLRKHDLASRCEVLMSVSFGQLAPVDVADWIVADRLDVRFQMQLHKLLWNDAQGR</sequence>
<dbReference type="AlphaFoldDB" id="A0A8J7VSJ2"/>
<dbReference type="EMBL" id="JAGQFT020000003">
    <property type="protein sequence ID" value="MBS7456769.1"/>
    <property type="molecule type" value="Genomic_DNA"/>
</dbReference>
<dbReference type="InterPro" id="IPR024924">
    <property type="entry name" value="7-CO-7-deazaguanine_synth-like"/>
</dbReference>
<comment type="caution">
    <text evidence="11">The sequence shown here is derived from an EMBL/GenBank/DDBJ whole genome shotgun (WGS) entry which is preliminary data.</text>
</comment>
<dbReference type="GO" id="GO:0016840">
    <property type="term" value="F:carbon-nitrogen lyase activity"/>
    <property type="evidence" value="ECO:0007669"/>
    <property type="project" value="UniProtKB-UniRule"/>
</dbReference>
<comment type="function">
    <text evidence="8">Catalyzes the complex heterocyclic radical-mediated conversion of 6-carboxy-5,6,7,8-tetrahydropterin (CPH4) to 7-carboxy-7-deazaguanine (CDG), a step common to the biosynthetic pathways of all 7-deazapurine-containing compounds.</text>
</comment>
<dbReference type="NCBIfam" id="TIGR04349">
    <property type="entry name" value="rSAM_QueE_gams"/>
    <property type="match status" value="1"/>
</dbReference>
<comment type="subunit">
    <text evidence="8">Homodimer.</text>
</comment>
<comment type="pathway">
    <text evidence="8">Purine metabolism; 7-cyano-7-deazaguanine biosynthesis.</text>
</comment>
<keyword evidence="8" id="KW-0671">Queuosine biosynthesis</keyword>
<evidence type="ECO:0000256" key="3">
    <source>
        <dbReference type="ARBA" id="ARBA00022723"/>
    </source>
</evidence>
<feature type="binding site" evidence="8">
    <location>
        <position position="53"/>
    </location>
    <ligand>
        <name>[4Fe-4S] cluster</name>
        <dbReference type="ChEBI" id="CHEBI:49883"/>
        <note>4Fe-4S-S-AdoMet</note>
    </ligand>
</feature>
<dbReference type="GO" id="GO:0008616">
    <property type="term" value="P:tRNA queuosine(34) biosynthetic process"/>
    <property type="evidence" value="ECO:0007669"/>
    <property type="project" value="UniProtKB-UniRule"/>
</dbReference>
<feature type="binding site" evidence="8">
    <location>
        <position position="92"/>
    </location>
    <ligand>
        <name>substrate</name>
    </ligand>
</feature>
<dbReference type="CDD" id="cd01335">
    <property type="entry name" value="Radical_SAM"/>
    <property type="match status" value="1"/>
</dbReference>
<evidence type="ECO:0000256" key="2">
    <source>
        <dbReference type="ARBA" id="ARBA00022691"/>
    </source>
</evidence>
<dbReference type="PANTHER" id="PTHR42836:SF1">
    <property type="entry name" value="7-CARBOXY-7-DEAZAGUANINE SYNTHASE"/>
    <property type="match status" value="1"/>
</dbReference>
<dbReference type="PIRSF" id="PIRSF000370">
    <property type="entry name" value="QueE"/>
    <property type="match status" value="1"/>
</dbReference>
<evidence type="ECO:0000256" key="7">
    <source>
        <dbReference type="ARBA" id="ARBA00023239"/>
    </source>
</evidence>
<dbReference type="EMBL" id="JAGQFT010000046">
    <property type="protein sequence ID" value="MBR0562350.1"/>
    <property type="molecule type" value="Genomic_DNA"/>
</dbReference>
<comment type="caution">
    <text evidence="8">Lacks conserved residue(s) required for the propagation of feature annotation.</text>
</comment>
<keyword evidence="5 8" id="KW-0408">Iron</keyword>
<reference evidence="12 13" key="1">
    <citation type="journal article" date="2021" name="Microbiol. Resour. Announc.">
        <title>Draft Genome Sequence of Coralloluteibacterium stylophorae LMG 29479T.</title>
        <authorList>
            <person name="Karlyshev A.V."/>
            <person name="Kudryashova E.B."/>
            <person name="Ariskina E.V."/>
            <person name="Conroy A.P."/>
            <person name="Abidueva E.Y."/>
        </authorList>
    </citation>
    <scope>NUCLEOTIDE SEQUENCE [LARGE SCALE GENOMIC DNA]</scope>
    <source>
        <strain evidence="12 13">LMG 29479</strain>
    </source>
</reference>
<dbReference type="PANTHER" id="PTHR42836">
    <property type="entry name" value="7-CARBOXY-7-DEAZAGUANINE SYNTHASE"/>
    <property type="match status" value="1"/>
</dbReference>
<feature type="domain" description="Radical SAM core" evidence="10">
    <location>
        <begin position="40"/>
        <end position="230"/>
    </location>
</feature>
<dbReference type="UniPathway" id="UPA00391"/>
<keyword evidence="6 8" id="KW-0411">Iron-sulfur</keyword>
<comment type="cofactor">
    <cofactor evidence="8">
        <name>S-adenosyl-L-methionine</name>
        <dbReference type="ChEBI" id="CHEBI:59789"/>
    </cofactor>
    <text evidence="8">Binds 1 S-adenosyl-L-methionine per subunit.</text>
</comment>
<evidence type="ECO:0000256" key="8">
    <source>
        <dbReference type="HAMAP-Rule" id="MF_00917"/>
    </source>
</evidence>
<dbReference type="GO" id="GO:0051539">
    <property type="term" value="F:4 iron, 4 sulfur cluster binding"/>
    <property type="evidence" value="ECO:0007669"/>
    <property type="project" value="UniProtKB-UniRule"/>
</dbReference>
<feature type="binding site" evidence="8">
    <location>
        <begin position="59"/>
        <end position="61"/>
    </location>
    <ligand>
        <name>S-adenosyl-L-methionine</name>
        <dbReference type="ChEBI" id="CHEBI:59789"/>
    </ligand>
</feature>
<feature type="compositionally biased region" description="Low complexity" evidence="9">
    <location>
        <begin position="1"/>
        <end position="20"/>
    </location>
</feature>
<keyword evidence="1 8" id="KW-0004">4Fe-4S</keyword>
<keyword evidence="2 8" id="KW-0949">S-adenosyl-L-methionine</keyword>
<dbReference type="Gene3D" id="3.20.20.70">
    <property type="entry name" value="Aldolase class I"/>
    <property type="match status" value="1"/>
</dbReference>
<dbReference type="Proteomes" id="UP000675747">
    <property type="component" value="Unassembled WGS sequence"/>
</dbReference>
<feature type="binding site" evidence="8">
    <location>
        <position position="60"/>
    </location>
    <ligand>
        <name>[4Fe-4S] cluster</name>
        <dbReference type="ChEBI" id="CHEBI:49883"/>
        <note>4Fe-4S-S-AdoMet</note>
    </ligand>
</feature>
<comment type="cofactor">
    <cofactor evidence="8">
        <name>[4Fe-4S] cluster</name>
        <dbReference type="ChEBI" id="CHEBI:49883"/>
    </cofactor>
    <text evidence="8">Binds 1 [4Fe-4S] cluster. The cluster is coordinated with 3 cysteines and an exchangeable S-adenosyl-L-methionine.</text>
</comment>
<dbReference type="PROSITE" id="PS51918">
    <property type="entry name" value="RADICAL_SAM"/>
    <property type="match status" value="1"/>
</dbReference>
<evidence type="ECO:0000256" key="5">
    <source>
        <dbReference type="ARBA" id="ARBA00023004"/>
    </source>
</evidence>
<dbReference type="InterPro" id="IPR058240">
    <property type="entry name" value="rSAM_sf"/>
</dbReference>
<dbReference type="RefSeq" id="WP_211926295.1">
    <property type="nucleotide sequence ID" value="NZ_JAGQFT020000003.1"/>
</dbReference>
<keyword evidence="3 8" id="KW-0479">Metal-binding</keyword>
<gene>
    <name evidence="8 11" type="primary">queE</name>
    <name evidence="12" type="ORF">KB893_006440</name>
    <name evidence="11" type="ORF">KB893_07470</name>
</gene>
<dbReference type="SUPFAM" id="SSF102114">
    <property type="entry name" value="Radical SAM enzymes"/>
    <property type="match status" value="1"/>
</dbReference>
<evidence type="ECO:0000256" key="1">
    <source>
        <dbReference type="ARBA" id="ARBA00022485"/>
    </source>
</evidence>
<feature type="binding site" evidence="8">
    <location>
        <position position="57"/>
    </location>
    <ligand>
        <name>[4Fe-4S] cluster</name>
        <dbReference type="ChEBI" id="CHEBI:49883"/>
        <note>4Fe-4S-S-AdoMet</note>
    </ligand>
</feature>
<name>A0A8J7VSJ2_9GAMM</name>
<dbReference type="HAMAP" id="MF_00917">
    <property type="entry name" value="QueE"/>
    <property type="match status" value="1"/>
</dbReference>
<dbReference type="InterPro" id="IPR027621">
    <property type="entry name" value="rSAM_QueE_gams"/>
</dbReference>
<accession>A0A8J7VSJ2</accession>
<feature type="region of interest" description="Disordered" evidence="9">
    <location>
        <begin position="1"/>
        <end position="21"/>
    </location>
</feature>
<evidence type="ECO:0000313" key="13">
    <source>
        <dbReference type="Proteomes" id="UP000675747"/>
    </source>
</evidence>
<dbReference type="Pfam" id="PF04055">
    <property type="entry name" value="Radical_SAM"/>
    <property type="match status" value="1"/>
</dbReference>
<keyword evidence="7 8" id="KW-0456">Lyase</keyword>
<protein>
    <recommendedName>
        <fullName evidence="8">7-carboxy-7-deazaguanine synthase</fullName>
        <shortName evidence="8">CDG synthase</shortName>
        <ecNumber evidence="8">4.3.99.3</ecNumber>
    </recommendedName>
    <alternativeName>
        <fullName evidence="8">Queuosine biosynthesis protein QueE</fullName>
    </alternativeName>
</protein>
<comment type="catalytic activity">
    <reaction evidence="8">
        <text>6-carboxy-5,6,7,8-tetrahydropterin + H(+) = 7-carboxy-7-carbaguanine + NH4(+)</text>
        <dbReference type="Rhea" id="RHEA:27974"/>
        <dbReference type="ChEBI" id="CHEBI:15378"/>
        <dbReference type="ChEBI" id="CHEBI:28938"/>
        <dbReference type="ChEBI" id="CHEBI:61032"/>
        <dbReference type="ChEBI" id="CHEBI:61036"/>
        <dbReference type="EC" id="4.3.99.3"/>
    </reaction>
</comment>
<evidence type="ECO:0000259" key="10">
    <source>
        <dbReference type="PROSITE" id="PS51918"/>
    </source>
</evidence>
<dbReference type="SFLD" id="SFLDS00029">
    <property type="entry name" value="Radical_SAM"/>
    <property type="match status" value="1"/>
</dbReference>
<comment type="cofactor">
    <cofactor evidence="8">
        <name>Mg(2+)</name>
        <dbReference type="ChEBI" id="CHEBI:18420"/>
    </cofactor>
</comment>
<reference evidence="11" key="2">
    <citation type="submission" date="2021-04" db="EMBL/GenBank/DDBJ databases">
        <authorList>
            <person name="Karlyshev A.V."/>
        </authorList>
    </citation>
    <scope>NUCLEOTIDE SEQUENCE</scope>
    <source>
        <strain evidence="11">LMG 29479</strain>
    </source>
</reference>
<feature type="binding site" evidence="8">
    <location>
        <position position="49"/>
    </location>
    <ligand>
        <name>substrate</name>
    </ligand>
</feature>
<dbReference type="GO" id="GO:1904047">
    <property type="term" value="F:S-adenosyl-L-methionine binding"/>
    <property type="evidence" value="ECO:0007669"/>
    <property type="project" value="UniProtKB-UniRule"/>
</dbReference>
<comment type="similarity">
    <text evidence="8">Belongs to the radical SAM superfamily. 7-carboxy-7-deazaguanine synthase family.</text>
</comment>